<dbReference type="InterPro" id="IPR011650">
    <property type="entry name" value="Peptidase_M20_dimer"/>
</dbReference>
<keyword evidence="1" id="KW-0645">Protease</keyword>
<comment type="caution">
    <text evidence="5">The sequence shown here is derived from an EMBL/GenBank/DDBJ whole genome shotgun (WGS) entry which is preliminary data.</text>
</comment>
<proteinExistence type="predicted"/>
<dbReference type="NCBIfam" id="NF005914">
    <property type="entry name" value="PRK07907.1"/>
    <property type="match status" value="1"/>
</dbReference>
<dbReference type="EMBL" id="ABXB03000002">
    <property type="protein sequence ID" value="EFA23203.1"/>
    <property type="molecule type" value="Genomic_DNA"/>
</dbReference>
<dbReference type="InterPro" id="IPR036264">
    <property type="entry name" value="Bact_exopeptidase_dim_dom"/>
</dbReference>
<dbReference type="GO" id="GO:0006508">
    <property type="term" value="P:proteolysis"/>
    <property type="evidence" value="ECO:0007669"/>
    <property type="project" value="UniProtKB-KW"/>
</dbReference>
<dbReference type="PANTHER" id="PTHR43270">
    <property type="entry name" value="BETA-ALA-HIS DIPEPTIDASE"/>
    <property type="match status" value="1"/>
</dbReference>
<keyword evidence="3 6" id="KW-0378">Hydrolase</keyword>
<evidence type="ECO:0000313" key="6">
    <source>
        <dbReference type="EMBL" id="KFI58865.1"/>
    </source>
</evidence>
<dbReference type="OrthoDB" id="9761532at2"/>
<organism evidence="5 7">
    <name type="scientific">Bifidobacterium gallicum DSM 20093 = LMG 11596</name>
    <dbReference type="NCBI Taxonomy" id="561180"/>
    <lineage>
        <taxon>Bacteria</taxon>
        <taxon>Bacillati</taxon>
        <taxon>Actinomycetota</taxon>
        <taxon>Actinomycetes</taxon>
        <taxon>Bifidobacteriales</taxon>
        <taxon>Bifidobacteriaceae</taxon>
        <taxon>Bifidobacterium</taxon>
    </lineage>
</organism>
<evidence type="ECO:0000313" key="8">
    <source>
        <dbReference type="Proteomes" id="UP000029074"/>
    </source>
</evidence>
<evidence type="ECO:0000256" key="1">
    <source>
        <dbReference type="ARBA" id="ARBA00022670"/>
    </source>
</evidence>
<sequence length="457" mass="48330">MAALDETQVKANVAAQWDGLVDLLNRKIALQSISAQGIAGEQMKRSAQFVADEFRKVGVDAQVVQATGEDGEPGAWEVIGSLEVDPDRPTVLLYAHHDVQPVPGPEGWTTQPFEGTVVDDRLYGRGSCDDGGGIVMHVGALQALGEALNVNIKLFIEGEEEMGSPSFIPFVQAHKDEFDADVIIVADSGNWAPEIPSLTTSLRGNATCDVHVTVLEHPVHSGQYGGPILDAITLASMSIASLYDENGDLAVPGIASQQPVGGLQHDVEEASVRADSGVVPSYELAGTGSLAARLWTKPSATVIGFDAQPVEGSFNVIAPEATYRLSVRTAPEQDPVEVQQALKTYLESHAPFGAQVTVTPLEAGRGWAMDPNATATKDALQAMRQAFGVEPINMGQGGSIPFIPELQRLFPNAQVLVTGPEDPQSNAHSPNESVSLPGLEKNVVAEALLLNALGEMQ</sequence>
<dbReference type="PANTHER" id="PTHR43270:SF12">
    <property type="entry name" value="SUCCINYL-DIAMINOPIMELATE DESUCCINYLASE"/>
    <property type="match status" value="1"/>
</dbReference>
<accession>D1NTZ9</accession>
<dbReference type="InterPro" id="IPR051458">
    <property type="entry name" value="Cyt/Met_Dipeptidase"/>
</dbReference>
<dbReference type="Proteomes" id="UP000003656">
    <property type="component" value="Unassembled WGS sequence"/>
</dbReference>
<dbReference type="Gene3D" id="3.40.630.10">
    <property type="entry name" value="Zn peptidases"/>
    <property type="match status" value="1"/>
</dbReference>
<dbReference type="SUPFAM" id="SSF55031">
    <property type="entry name" value="Bacterial exopeptidase dimerisation domain"/>
    <property type="match status" value="1"/>
</dbReference>
<keyword evidence="8" id="KW-1185">Reference proteome</keyword>
<reference evidence="5 7" key="1">
    <citation type="submission" date="2009-11" db="EMBL/GenBank/DDBJ databases">
        <authorList>
            <person name="Weinstock G."/>
            <person name="Sodergren E."/>
            <person name="Clifton S."/>
            <person name="Fulton L."/>
            <person name="Fulton B."/>
            <person name="Courtney L."/>
            <person name="Fronick C."/>
            <person name="Harrison M."/>
            <person name="Strong C."/>
            <person name="Farmer C."/>
            <person name="Delahaunty K."/>
            <person name="Markovic C."/>
            <person name="Hall O."/>
            <person name="Minx P."/>
            <person name="Tomlinson C."/>
            <person name="Mitreva M."/>
            <person name="Nelson J."/>
            <person name="Hou S."/>
            <person name="Wollam A."/>
            <person name="Pepin K.H."/>
            <person name="Johnson M."/>
            <person name="Bhonagiri V."/>
            <person name="Nash W.E."/>
            <person name="Warren W."/>
            <person name="Chinwalla A."/>
            <person name="Mardis E.R."/>
            <person name="Wilson R.K."/>
        </authorList>
    </citation>
    <scope>NUCLEOTIDE SEQUENCE [LARGE SCALE GENOMIC DNA]</scope>
    <source>
        <strain evidence="5 7">DSM 20093</strain>
    </source>
</reference>
<evidence type="ECO:0000313" key="5">
    <source>
        <dbReference type="EMBL" id="EFA23203.1"/>
    </source>
</evidence>
<dbReference type="STRING" id="561180.BIFGAL_03320"/>
<dbReference type="InterPro" id="IPR002933">
    <property type="entry name" value="Peptidase_M20"/>
</dbReference>
<reference evidence="6 8" key="2">
    <citation type="submission" date="2014-03" db="EMBL/GenBank/DDBJ databases">
        <title>Genomics of Bifidobacteria.</title>
        <authorList>
            <person name="Ventura M."/>
            <person name="Milani C."/>
            <person name="Lugli G.A."/>
        </authorList>
    </citation>
    <scope>NUCLEOTIDE SEQUENCE [LARGE SCALE GENOMIC DNA]</scope>
    <source>
        <strain evidence="6 8">LMG 11596</strain>
    </source>
</reference>
<dbReference type="Gene3D" id="3.30.70.360">
    <property type="match status" value="1"/>
</dbReference>
<evidence type="ECO:0000256" key="3">
    <source>
        <dbReference type="ARBA" id="ARBA00022801"/>
    </source>
</evidence>
<keyword evidence="6" id="KW-0224">Dipeptidase</keyword>
<dbReference type="SUPFAM" id="SSF53187">
    <property type="entry name" value="Zn-dependent exopeptidases"/>
    <property type="match status" value="1"/>
</dbReference>
<dbReference type="EMBL" id="JGYW01000005">
    <property type="protein sequence ID" value="KFI58865.1"/>
    <property type="molecule type" value="Genomic_DNA"/>
</dbReference>
<name>D1NTZ9_9BIFI</name>
<dbReference type="Proteomes" id="UP000029074">
    <property type="component" value="Unassembled WGS sequence"/>
</dbReference>
<evidence type="ECO:0000313" key="7">
    <source>
        <dbReference type="Proteomes" id="UP000003656"/>
    </source>
</evidence>
<dbReference type="GO" id="GO:0046872">
    <property type="term" value="F:metal ion binding"/>
    <property type="evidence" value="ECO:0007669"/>
    <property type="project" value="UniProtKB-KW"/>
</dbReference>
<dbReference type="Pfam" id="PF01546">
    <property type="entry name" value="Peptidase_M20"/>
    <property type="match status" value="1"/>
</dbReference>
<dbReference type="eggNOG" id="COG0624">
    <property type="taxonomic scope" value="Bacteria"/>
</dbReference>
<dbReference type="AlphaFoldDB" id="D1NTZ9"/>
<evidence type="ECO:0000256" key="2">
    <source>
        <dbReference type="ARBA" id="ARBA00022723"/>
    </source>
</evidence>
<gene>
    <name evidence="6" type="ORF">BGLCM_1161</name>
    <name evidence="5" type="ORF">BIFGAL_03320</name>
</gene>
<keyword evidence="2" id="KW-0479">Metal-binding</keyword>
<dbReference type="GO" id="GO:0016805">
    <property type="term" value="F:dipeptidase activity"/>
    <property type="evidence" value="ECO:0007669"/>
    <property type="project" value="UniProtKB-KW"/>
</dbReference>
<protein>
    <submittedName>
        <fullName evidence="6">Peptidase M20</fullName>
        <ecNumber evidence="6">3.4.13.18</ecNumber>
    </submittedName>
    <submittedName>
        <fullName evidence="5">Peptidase dimerization domain protein</fullName>
    </submittedName>
</protein>
<dbReference type="Pfam" id="PF07687">
    <property type="entry name" value="M20_dimer"/>
    <property type="match status" value="1"/>
</dbReference>
<feature type="domain" description="Peptidase M20 dimerisation" evidence="4">
    <location>
        <begin position="208"/>
        <end position="351"/>
    </location>
</feature>
<evidence type="ECO:0000259" key="4">
    <source>
        <dbReference type="Pfam" id="PF07687"/>
    </source>
</evidence>
<dbReference type="RefSeq" id="WP_006294764.1">
    <property type="nucleotide sequence ID" value="NZ_ABXB03000002.1"/>
</dbReference>
<dbReference type="EC" id="3.4.13.18" evidence="6"/>